<keyword evidence="2" id="KW-1185">Reference proteome</keyword>
<protein>
    <submittedName>
        <fullName evidence="1">Uncharacterized protein</fullName>
    </submittedName>
</protein>
<name>A0ACC3CIX8_PYRYE</name>
<accession>A0ACC3CIX8</accession>
<evidence type="ECO:0000313" key="2">
    <source>
        <dbReference type="Proteomes" id="UP000798662"/>
    </source>
</evidence>
<organism evidence="1 2">
    <name type="scientific">Pyropia yezoensis</name>
    <name type="common">Susabi-nori</name>
    <name type="synonym">Porphyra yezoensis</name>
    <dbReference type="NCBI Taxonomy" id="2788"/>
    <lineage>
        <taxon>Eukaryota</taxon>
        <taxon>Rhodophyta</taxon>
        <taxon>Bangiophyceae</taxon>
        <taxon>Bangiales</taxon>
        <taxon>Bangiaceae</taxon>
        <taxon>Pyropia</taxon>
    </lineage>
</organism>
<evidence type="ECO:0000313" key="1">
    <source>
        <dbReference type="EMBL" id="KAK1870180.1"/>
    </source>
</evidence>
<dbReference type="Proteomes" id="UP000798662">
    <property type="component" value="Chromosome 3"/>
</dbReference>
<reference evidence="1" key="1">
    <citation type="submission" date="2019-11" db="EMBL/GenBank/DDBJ databases">
        <title>Nori genome reveals adaptations in red seaweeds to the harsh intertidal environment.</title>
        <authorList>
            <person name="Wang D."/>
            <person name="Mao Y."/>
        </authorList>
    </citation>
    <scope>NUCLEOTIDE SEQUENCE</scope>
    <source>
        <tissue evidence="1">Gametophyte</tissue>
    </source>
</reference>
<comment type="caution">
    <text evidence="1">The sequence shown here is derived from an EMBL/GenBank/DDBJ whole genome shotgun (WGS) entry which is preliminary data.</text>
</comment>
<dbReference type="EMBL" id="CM020620">
    <property type="protein sequence ID" value="KAK1870180.1"/>
    <property type="molecule type" value="Genomic_DNA"/>
</dbReference>
<gene>
    <name evidence="1" type="ORF">I4F81_012642</name>
</gene>
<proteinExistence type="predicted"/>
<sequence length="568" mass="57352">MAPVRLAPLVLLAASAVAAVAVGVAAASGGSAAVRQGGGYTAGAAPRTRHPSPTPLPPRGGYVVPAPPPRDVYVAGTPPPHPPPSGTLIPVAGTSPPVARTLPPVQGTPRPDGGTLLPVAGTLLPVASATPPSPTPSESPPPPSTPTPSPRVEAELPIPTLPPGCATPSVESVLSFDLSFSFIGWQWQTTLAVCDAAGARFRLTVYTAPAGATEPATRVYQAVEDRDRGGGRGGSGVTRVNVPESGGLTVNRSCEPRTIYGEACVADPTTGAPVCARTETRLVGALPPPALRINEPVGLPSLALAPGDAVTLITNVTAGLDEDNTVPVGPPAVRLEAIVRRTDGSTRRLAPVLVTRGPAVIRNSLLARGVSAADDGAVAAVEVSRLACPPGGASTVRAGGTTDGGTVLSVSAATPSLVQQDTQLPVIVSVTYPPTAQGEPVNVTVTATNEGGGRRRGAGGDGDALVPTALTYQWLQQGRAFTQTPGAVTPDVLAGETASVLRLPAAKCLSLLGSCGRFGCSGLEQYQVDVCNTFGCVRSGIIQPAILRPDDEQLALDLEQSSRCTFVS</sequence>